<dbReference type="AlphaFoldDB" id="A0A5E8CKM2"/>
<dbReference type="SUPFAM" id="SSF53850">
    <property type="entry name" value="Periplasmic binding protein-like II"/>
    <property type="match status" value="1"/>
</dbReference>
<evidence type="ECO:0000313" key="1">
    <source>
        <dbReference type="EMBL" id="VVU95264.1"/>
    </source>
</evidence>
<dbReference type="EMBL" id="CABVLZ010000004">
    <property type="protein sequence ID" value="VVU95264.1"/>
    <property type="molecule type" value="Genomic_DNA"/>
</dbReference>
<reference evidence="1" key="1">
    <citation type="submission" date="2019-09" db="EMBL/GenBank/DDBJ databases">
        <authorList>
            <person name="Needham M D."/>
        </authorList>
    </citation>
    <scope>NUCLEOTIDE SEQUENCE</scope>
</reference>
<name>A0A5E8CKM2_9ZZZZ</name>
<gene>
    <name evidence="1" type="ORF">CPAV1605_989</name>
</gene>
<accession>A0A5E8CKM2</accession>
<proteinExistence type="predicted"/>
<sequence length="291" mass="34308">MVKNVKKISSTCILTGMYLNKNNRSIYTHTKSKEIVAIYSNDFEKELLQQFGEIYKYCFKLIKFKNDEPFLKQINYYKCTNKDIIFLPNMDKNLKVDLIFSKEGYFPSSPYISDKLLIISNQESSLSFMKFYNSEYTVGTLDEKYFQYTFSNPKWKVKVAANREELYAMLDQGKVDGIVEYESSYLINNLKEDGEKKYYVSSITLSKDTKTAYSTNIYLINNFSNYLSAKGILDFKYYYDKQGNLLIADEYININKTITFYDLNDKYGSYSTTYFNNFGMKKDLPENHQLY</sequence>
<protein>
    <submittedName>
        <fullName evidence="1">Uncharacterized protein</fullName>
    </submittedName>
</protein>
<organism evidence="1">
    <name type="scientific">seawater metagenome</name>
    <dbReference type="NCBI Taxonomy" id="1561972"/>
    <lineage>
        <taxon>unclassified sequences</taxon>
        <taxon>metagenomes</taxon>
        <taxon>ecological metagenomes</taxon>
    </lineage>
</organism>